<dbReference type="Proteomes" id="UP000789572">
    <property type="component" value="Unassembled WGS sequence"/>
</dbReference>
<evidence type="ECO:0000313" key="7">
    <source>
        <dbReference type="Proteomes" id="UP000789572"/>
    </source>
</evidence>
<dbReference type="InterPro" id="IPR059141">
    <property type="entry name" value="Beta-prop_Nup120_160"/>
</dbReference>
<comment type="caution">
    <text evidence="6">The sequence shown here is derived from an EMBL/GenBank/DDBJ whole genome shotgun (WGS) entry which is preliminary data.</text>
</comment>
<evidence type="ECO:0000259" key="5">
    <source>
        <dbReference type="Pfam" id="PF11715"/>
    </source>
</evidence>
<dbReference type="GO" id="GO:0017056">
    <property type="term" value="F:structural constituent of nuclear pore"/>
    <property type="evidence" value="ECO:0007669"/>
    <property type="project" value="TreeGrafter"/>
</dbReference>
<evidence type="ECO:0000256" key="3">
    <source>
        <dbReference type="ARBA" id="ARBA00023242"/>
    </source>
</evidence>
<dbReference type="Pfam" id="PF11715">
    <property type="entry name" value="Beta-prop_Nup120_160"/>
    <property type="match status" value="1"/>
</dbReference>
<accession>A0A9N9DNM5</accession>
<evidence type="ECO:0000256" key="1">
    <source>
        <dbReference type="ARBA" id="ARBA00004123"/>
    </source>
</evidence>
<feature type="compositionally biased region" description="Acidic residues" evidence="4">
    <location>
        <begin position="293"/>
        <end position="316"/>
    </location>
</feature>
<feature type="domain" description="Nucleoporin Nup120/160 beta-propeller" evidence="5">
    <location>
        <begin position="65"/>
        <end position="634"/>
    </location>
</feature>
<dbReference type="PANTHER" id="PTHR21286:SF0">
    <property type="entry name" value="NUCLEAR PORE COMPLEX PROTEIN NUP160"/>
    <property type="match status" value="1"/>
</dbReference>
<dbReference type="GO" id="GO:0005643">
    <property type="term" value="C:nuclear pore"/>
    <property type="evidence" value="ECO:0007669"/>
    <property type="project" value="TreeGrafter"/>
</dbReference>
<evidence type="ECO:0000256" key="2">
    <source>
        <dbReference type="ARBA" id="ARBA00022448"/>
    </source>
</evidence>
<keyword evidence="2" id="KW-0813">Transport</keyword>
<gene>
    <name evidence="6" type="ORF">POCULU_LOCUS9528</name>
</gene>
<evidence type="ECO:0000313" key="6">
    <source>
        <dbReference type="EMBL" id="CAG8643078.1"/>
    </source>
</evidence>
<dbReference type="AlphaFoldDB" id="A0A9N9DNM5"/>
<keyword evidence="7" id="KW-1185">Reference proteome</keyword>
<dbReference type="InterPro" id="IPR021717">
    <property type="entry name" value="Nucleoporin_Nup160"/>
</dbReference>
<evidence type="ECO:0000256" key="4">
    <source>
        <dbReference type="SAM" id="MobiDB-lite"/>
    </source>
</evidence>
<dbReference type="PANTHER" id="PTHR21286">
    <property type="entry name" value="NUCLEAR PORE COMPLEX PROTEIN NUP160"/>
    <property type="match status" value="1"/>
</dbReference>
<feature type="non-terminal residue" evidence="6">
    <location>
        <position position="859"/>
    </location>
</feature>
<organism evidence="6 7">
    <name type="scientific">Paraglomus occultum</name>
    <dbReference type="NCBI Taxonomy" id="144539"/>
    <lineage>
        <taxon>Eukaryota</taxon>
        <taxon>Fungi</taxon>
        <taxon>Fungi incertae sedis</taxon>
        <taxon>Mucoromycota</taxon>
        <taxon>Glomeromycotina</taxon>
        <taxon>Glomeromycetes</taxon>
        <taxon>Paraglomerales</taxon>
        <taxon>Paraglomeraceae</taxon>
        <taxon>Paraglomus</taxon>
    </lineage>
</organism>
<name>A0A9N9DNM5_9GLOM</name>
<reference evidence="6" key="1">
    <citation type="submission" date="2021-06" db="EMBL/GenBank/DDBJ databases">
        <authorList>
            <person name="Kallberg Y."/>
            <person name="Tangrot J."/>
            <person name="Rosling A."/>
        </authorList>
    </citation>
    <scope>NUCLEOTIDE SEQUENCE</scope>
    <source>
        <strain evidence="6">IA702</strain>
    </source>
</reference>
<proteinExistence type="predicted"/>
<dbReference type="OrthoDB" id="67716at2759"/>
<protein>
    <submittedName>
        <fullName evidence="6">5994_t:CDS:1</fullName>
    </submittedName>
</protein>
<feature type="region of interest" description="Disordered" evidence="4">
    <location>
        <begin position="282"/>
        <end position="320"/>
    </location>
</feature>
<sequence length="859" mass="97104">MAAPRDPCLYKETPLVLNSFSPESPITYTINANSSQTTRAPVEPASYQRAEQGSILRLNNDIQGYIFWQVVDAGCVLNLRYISLTDGENTTPTLDQTGPVFPVQFSFGGQIVPKVAFFEGVGIVLCLVLVKDILYRLRLPLKDTFAKLRTLQDRQPCIITVLDYNNFVVGCRDGAMFNYNYDAIRTQQLRQASPHSIEDTFSETELAEPLIKQLKNLGSLLMYYGKRSQSELDDNSYSDSSSFQPISMASHIDGSVKFIVSLSRDRRIKVCSLPTGEHLDDRPLKSAGVMDNSDSEDDESVNNDANFDESTADQGDDNIRISDLPPQSKSYICILGGGAKFSKTFNFLVYVPYLDSGLFALYRVRYEQKGTLKSLDIIGQIRCTADEFLKENARAHAFVKLVDIVAVKKFENKIESPFDNSVGTQVWTLWTLWDRAGRATIAYTDLKITFFKSLTEPSECVAGGVSIHGASYRQNWMIVAHPLPERLNPTQFLKDTDNAEVINEEFLEYTLIPGRFSAAIIQSSLMSFITESSDLQLCKRKSQLLLDARDIRDKVKDYVTGHVVRQHDPETGLIRESQYIENLQAEWIRFLSKCHQFLEDAQKPVSLMVDASSKFFSIIKKHGISVLCLCEALEVIHQHFEGEHNGDRLESISVDAFIPQYECLVDERERVDVIRIFKAADFVASRFQSDIISLEEQLVEGLLGVQEDPTITVAVNFYTQFMIKNIGEHSETIWSIVKSTGKWRKCVRSIIEMLSGVLEDKRIPDAEYTSSIFANALYASSTQQVIQTRYKISRNILLLLITIASSPYNDELMGTRKLLGSAMMTYYTQRLLMWMSKQCIPPSTSQEDNSEDNIIEKFS</sequence>
<dbReference type="EMBL" id="CAJVPJ010003658">
    <property type="protein sequence ID" value="CAG8643078.1"/>
    <property type="molecule type" value="Genomic_DNA"/>
</dbReference>
<keyword evidence="3" id="KW-0539">Nucleus</keyword>
<comment type="subcellular location">
    <subcellularLocation>
        <location evidence="1">Nucleus</location>
    </subcellularLocation>
</comment>